<evidence type="ECO:0000313" key="2">
    <source>
        <dbReference type="Proteomes" id="UP000215914"/>
    </source>
</evidence>
<dbReference type="Gramene" id="mRNA:HanXRQr2_Chr03g0124341">
    <property type="protein sequence ID" value="CDS:HanXRQr2_Chr03g0124341.1"/>
    <property type="gene ID" value="HanXRQr2_Chr03g0124341"/>
</dbReference>
<protein>
    <submittedName>
        <fullName evidence="1">Uncharacterized protein</fullName>
    </submittedName>
</protein>
<proteinExistence type="predicted"/>
<sequence>MQLELRPLQQLLVHHRQDLQDQLYKREELDQVNPAASPVYDNNIGLTKSIKGHSLSYKL</sequence>
<dbReference type="Proteomes" id="UP000215914">
    <property type="component" value="Unassembled WGS sequence"/>
</dbReference>
<evidence type="ECO:0000313" key="1">
    <source>
        <dbReference type="EMBL" id="KAF5815551.1"/>
    </source>
</evidence>
<organism evidence="1 2">
    <name type="scientific">Helianthus annuus</name>
    <name type="common">Common sunflower</name>
    <dbReference type="NCBI Taxonomy" id="4232"/>
    <lineage>
        <taxon>Eukaryota</taxon>
        <taxon>Viridiplantae</taxon>
        <taxon>Streptophyta</taxon>
        <taxon>Embryophyta</taxon>
        <taxon>Tracheophyta</taxon>
        <taxon>Spermatophyta</taxon>
        <taxon>Magnoliopsida</taxon>
        <taxon>eudicotyledons</taxon>
        <taxon>Gunneridae</taxon>
        <taxon>Pentapetalae</taxon>
        <taxon>asterids</taxon>
        <taxon>campanulids</taxon>
        <taxon>Asterales</taxon>
        <taxon>Asteraceae</taxon>
        <taxon>Asteroideae</taxon>
        <taxon>Heliantheae alliance</taxon>
        <taxon>Heliantheae</taxon>
        <taxon>Helianthus</taxon>
    </lineage>
</organism>
<comment type="caution">
    <text evidence="1">The sequence shown here is derived from an EMBL/GenBank/DDBJ whole genome shotgun (WGS) entry which is preliminary data.</text>
</comment>
<reference evidence="1" key="1">
    <citation type="journal article" date="2017" name="Nature">
        <title>The sunflower genome provides insights into oil metabolism, flowering and Asterid evolution.</title>
        <authorList>
            <person name="Badouin H."/>
            <person name="Gouzy J."/>
            <person name="Grassa C.J."/>
            <person name="Murat F."/>
            <person name="Staton S.E."/>
            <person name="Cottret L."/>
            <person name="Lelandais-Briere C."/>
            <person name="Owens G.L."/>
            <person name="Carrere S."/>
            <person name="Mayjonade B."/>
            <person name="Legrand L."/>
            <person name="Gill N."/>
            <person name="Kane N.C."/>
            <person name="Bowers J.E."/>
            <person name="Hubner S."/>
            <person name="Bellec A."/>
            <person name="Berard A."/>
            <person name="Berges H."/>
            <person name="Blanchet N."/>
            <person name="Boniface M.C."/>
            <person name="Brunel D."/>
            <person name="Catrice O."/>
            <person name="Chaidir N."/>
            <person name="Claudel C."/>
            <person name="Donnadieu C."/>
            <person name="Faraut T."/>
            <person name="Fievet G."/>
            <person name="Helmstetter N."/>
            <person name="King M."/>
            <person name="Knapp S.J."/>
            <person name="Lai Z."/>
            <person name="Le Paslier M.C."/>
            <person name="Lippi Y."/>
            <person name="Lorenzon L."/>
            <person name="Mandel J.R."/>
            <person name="Marage G."/>
            <person name="Marchand G."/>
            <person name="Marquand E."/>
            <person name="Bret-Mestries E."/>
            <person name="Morien E."/>
            <person name="Nambeesan S."/>
            <person name="Nguyen T."/>
            <person name="Pegot-Espagnet P."/>
            <person name="Pouilly N."/>
            <person name="Raftis F."/>
            <person name="Sallet E."/>
            <person name="Schiex T."/>
            <person name="Thomas J."/>
            <person name="Vandecasteele C."/>
            <person name="Vares D."/>
            <person name="Vear F."/>
            <person name="Vautrin S."/>
            <person name="Crespi M."/>
            <person name="Mangin B."/>
            <person name="Burke J.M."/>
            <person name="Salse J."/>
            <person name="Munos S."/>
            <person name="Vincourt P."/>
            <person name="Rieseberg L.H."/>
            <person name="Langlade N.B."/>
        </authorList>
    </citation>
    <scope>NUCLEOTIDE SEQUENCE</scope>
    <source>
        <tissue evidence="1">Leaves</tissue>
    </source>
</reference>
<keyword evidence="2" id="KW-1185">Reference proteome</keyword>
<accession>A0A9K3JIE7</accession>
<reference evidence="1" key="2">
    <citation type="submission" date="2020-06" db="EMBL/GenBank/DDBJ databases">
        <title>Helianthus annuus Genome sequencing and assembly Release 2.</title>
        <authorList>
            <person name="Gouzy J."/>
            <person name="Langlade N."/>
            <person name="Munos S."/>
        </authorList>
    </citation>
    <scope>NUCLEOTIDE SEQUENCE</scope>
    <source>
        <tissue evidence="1">Leaves</tissue>
    </source>
</reference>
<name>A0A9K3JIE7_HELAN</name>
<dbReference type="EMBL" id="MNCJ02000318">
    <property type="protein sequence ID" value="KAF5815551.1"/>
    <property type="molecule type" value="Genomic_DNA"/>
</dbReference>
<gene>
    <name evidence="1" type="ORF">HanXRQr2_Chr03g0124341</name>
</gene>
<dbReference type="AlphaFoldDB" id="A0A9K3JIE7"/>